<dbReference type="EMBL" id="JAGQHR010000162">
    <property type="protein sequence ID" value="MCA9727421.1"/>
    <property type="molecule type" value="Genomic_DNA"/>
</dbReference>
<evidence type="ECO:0000256" key="1">
    <source>
        <dbReference type="PROSITE-ProRule" id="PRU00339"/>
    </source>
</evidence>
<gene>
    <name evidence="2" type="ORF">KC729_07045</name>
</gene>
<dbReference type="Gene3D" id="1.25.40.10">
    <property type="entry name" value="Tetratricopeptide repeat domain"/>
    <property type="match status" value="1"/>
</dbReference>
<dbReference type="InterPro" id="IPR011990">
    <property type="entry name" value="TPR-like_helical_dom_sf"/>
</dbReference>
<accession>A0A956RND9</accession>
<protein>
    <recommendedName>
        <fullName evidence="4">Tetratricopeptide repeat protein</fullName>
    </recommendedName>
</protein>
<dbReference type="InterPro" id="IPR019734">
    <property type="entry name" value="TPR_rpt"/>
</dbReference>
<organism evidence="2 3">
    <name type="scientific">Eiseniibacteriota bacterium</name>
    <dbReference type="NCBI Taxonomy" id="2212470"/>
    <lineage>
        <taxon>Bacteria</taxon>
        <taxon>Candidatus Eiseniibacteriota</taxon>
    </lineage>
</organism>
<dbReference type="PROSITE" id="PS50005">
    <property type="entry name" value="TPR"/>
    <property type="match status" value="2"/>
</dbReference>
<name>A0A956RND9_UNCEI</name>
<evidence type="ECO:0008006" key="4">
    <source>
        <dbReference type="Google" id="ProtNLM"/>
    </source>
</evidence>
<reference evidence="2" key="2">
    <citation type="journal article" date="2021" name="Microbiome">
        <title>Successional dynamics and alternative stable states in a saline activated sludge microbial community over 9 years.</title>
        <authorList>
            <person name="Wang Y."/>
            <person name="Ye J."/>
            <person name="Ju F."/>
            <person name="Liu L."/>
            <person name="Boyd J.A."/>
            <person name="Deng Y."/>
            <person name="Parks D.H."/>
            <person name="Jiang X."/>
            <person name="Yin X."/>
            <person name="Woodcroft B.J."/>
            <person name="Tyson G.W."/>
            <person name="Hugenholtz P."/>
            <person name="Polz M.F."/>
            <person name="Zhang T."/>
        </authorList>
    </citation>
    <scope>NUCLEOTIDE SEQUENCE</scope>
    <source>
        <strain evidence="2">HKST-UBA01</strain>
    </source>
</reference>
<proteinExistence type="predicted"/>
<keyword evidence="1" id="KW-0802">TPR repeat</keyword>
<feature type="repeat" description="TPR" evidence="1">
    <location>
        <begin position="48"/>
        <end position="81"/>
    </location>
</feature>
<evidence type="ECO:0000313" key="3">
    <source>
        <dbReference type="Proteomes" id="UP000697710"/>
    </source>
</evidence>
<comment type="caution">
    <text evidence="2">The sequence shown here is derived from an EMBL/GenBank/DDBJ whole genome shotgun (WGS) entry which is preliminary data.</text>
</comment>
<evidence type="ECO:0000313" key="2">
    <source>
        <dbReference type="EMBL" id="MCA9727421.1"/>
    </source>
</evidence>
<dbReference type="Proteomes" id="UP000697710">
    <property type="component" value="Unassembled WGS sequence"/>
</dbReference>
<dbReference type="AlphaFoldDB" id="A0A956RND9"/>
<sequence>MVNPLPIAITTDEKRFLMESAVLMRDSGRLDQAAVMFEAIVSLVDDRHLPLIGLGSVEFERGAFERAVERFEDAVAFAPDCALAHAHLGEALAFSRHLEEAQLALRKATELDPAGTAGGNMARQIQKFLDYGLL</sequence>
<reference evidence="2" key="1">
    <citation type="submission" date="2020-04" db="EMBL/GenBank/DDBJ databases">
        <authorList>
            <person name="Zhang T."/>
        </authorList>
    </citation>
    <scope>NUCLEOTIDE SEQUENCE</scope>
    <source>
        <strain evidence="2">HKST-UBA01</strain>
    </source>
</reference>
<feature type="repeat" description="TPR" evidence="1">
    <location>
        <begin position="82"/>
        <end position="115"/>
    </location>
</feature>
<dbReference type="Pfam" id="PF14559">
    <property type="entry name" value="TPR_19"/>
    <property type="match status" value="1"/>
</dbReference>
<dbReference type="SUPFAM" id="SSF48452">
    <property type="entry name" value="TPR-like"/>
    <property type="match status" value="1"/>
</dbReference>